<dbReference type="STRING" id="1246995.AFR_28075"/>
<feature type="region of interest" description="Disordered" evidence="1">
    <location>
        <begin position="1"/>
        <end position="42"/>
    </location>
</feature>
<dbReference type="HOGENOM" id="CLU_1718411_0_0_11"/>
<dbReference type="PATRIC" id="fig|1246995.3.peg.5691"/>
<proteinExistence type="predicted"/>
<accession>U5W7E6</accession>
<dbReference type="Proteomes" id="UP000017746">
    <property type="component" value="Chromosome"/>
</dbReference>
<sequence length="152" mass="16856">MNFTVRPPAHSFAARTSGPRVPRHPRQNPPATETRLPEPPMHDMSVTELDALARGRGTFRARAVLELVRRARTDDAATDALGELSRLPWLREDRVFHLVSMSWAAIIGLLAAHTERCWATAHAAFADLDPGDREALLNYLEGSDTGDIPSRK</sequence>
<evidence type="ECO:0000256" key="1">
    <source>
        <dbReference type="SAM" id="MobiDB-lite"/>
    </source>
</evidence>
<evidence type="ECO:0000313" key="2">
    <source>
        <dbReference type="EMBL" id="AGZ43876.1"/>
    </source>
</evidence>
<protein>
    <submittedName>
        <fullName evidence="2">Uncharacterized protein</fullName>
    </submittedName>
</protein>
<dbReference type="RefSeq" id="WP_023560213.1">
    <property type="nucleotide sequence ID" value="NC_022657.1"/>
</dbReference>
<dbReference type="AlphaFoldDB" id="U5W7E6"/>
<dbReference type="EMBL" id="CP006272">
    <property type="protein sequence ID" value="AGZ43876.1"/>
    <property type="molecule type" value="Genomic_DNA"/>
</dbReference>
<dbReference type="KEGG" id="afs:AFR_28075"/>
<gene>
    <name evidence="2" type="ORF">AFR_28075</name>
</gene>
<keyword evidence="3" id="KW-1185">Reference proteome</keyword>
<organism evidence="2 3">
    <name type="scientific">Actinoplanes friuliensis DSM 7358</name>
    <dbReference type="NCBI Taxonomy" id="1246995"/>
    <lineage>
        <taxon>Bacteria</taxon>
        <taxon>Bacillati</taxon>
        <taxon>Actinomycetota</taxon>
        <taxon>Actinomycetes</taxon>
        <taxon>Micromonosporales</taxon>
        <taxon>Micromonosporaceae</taxon>
        <taxon>Actinoplanes</taxon>
    </lineage>
</organism>
<reference evidence="2 3" key="1">
    <citation type="journal article" date="2014" name="J. Biotechnol.">
        <title>Complete genome sequence of the actinobacterium Actinoplanes friuliensis HAG 010964, producer of the lipopeptide antibiotic friulimycin.</title>
        <authorList>
            <person name="Ruckert C."/>
            <person name="Szczepanowski R."/>
            <person name="Albersmeier A."/>
            <person name="Goesmann A."/>
            <person name="Fischer N."/>
            <person name="Steinkamper A."/>
            <person name="Puhler A."/>
            <person name="Biener R."/>
            <person name="Schwartz D."/>
            <person name="Kalinowski J."/>
        </authorList>
    </citation>
    <scope>NUCLEOTIDE SEQUENCE [LARGE SCALE GENOMIC DNA]</scope>
    <source>
        <strain evidence="2 3">DSM 7358</strain>
    </source>
</reference>
<name>U5W7E6_9ACTN</name>
<evidence type="ECO:0000313" key="3">
    <source>
        <dbReference type="Proteomes" id="UP000017746"/>
    </source>
</evidence>